<dbReference type="STRING" id="407821.A0A087TH45"/>
<dbReference type="Gene3D" id="3.30.710.10">
    <property type="entry name" value="Potassium Channel Kv1.1, Chain A"/>
    <property type="match status" value="1"/>
</dbReference>
<protein>
    <submittedName>
        <fullName evidence="2">BTB/POZ domain-containing protein 6</fullName>
    </submittedName>
</protein>
<keyword evidence="3" id="KW-1185">Reference proteome</keyword>
<dbReference type="GO" id="GO:0005829">
    <property type="term" value="C:cytosol"/>
    <property type="evidence" value="ECO:0007669"/>
    <property type="project" value="TreeGrafter"/>
</dbReference>
<name>A0A087TH45_STEMI</name>
<dbReference type="SMART" id="SM00225">
    <property type="entry name" value="BTB"/>
    <property type="match status" value="1"/>
</dbReference>
<dbReference type="InterPro" id="IPR011705">
    <property type="entry name" value="BACK"/>
</dbReference>
<sequence>MEGLEIAWQNQHKSVVSRLSHILDKSLYTDVRFLVGSNHPAIFKAHKLILASGSFVFETMFYNQSSEMTDPIKIPNVEPLGFDMMLRYLYEDSTDFENDAEMFMTLLCADAFAVESLKEICLQRLSELQPSSDNVWISLAFSKYYKVEALEDHYTSFIIENARNAFESEHFLSANMQVLYYVLSLPLLRITEFELLKFIVKWAENRKREETVSLKYLLQPLLRFIHFPSIGLREFWKFSEENQDVFDGKDRLCIIHHLINSDTCPLPVWCCKSSPRCDLTENILFDLVDTSSRKRAYTSIVKWFECKYEIQVTSKEVMHRDVQTMSIVWGNKPEDLPLDCDIKITWNQNLSFKLNSVKKSHEMQEIVFNFDKNILQPSAYYHPFTIRVHFKKP</sequence>
<organism evidence="2 3">
    <name type="scientific">Stegodyphus mimosarum</name>
    <name type="common">African social velvet spider</name>
    <dbReference type="NCBI Taxonomy" id="407821"/>
    <lineage>
        <taxon>Eukaryota</taxon>
        <taxon>Metazoa</taxon>
        <taxon>Ecdysozoa</taxon>
        <taxon>Arthropoda</taxon>
        <taxon>Chelicerata</taxon>
        <taxon>Arachnida</taxon>
        <taxon>Araneae</taxon>
        <taxon>Araneomorphae</taxon>
        <taxon>Entelegynae</taxon>
        <taxon>Eresoidea</taxon>
        <taxon>Eresidae</taxon>
        <taxon>Stegodyphus</taxon>
    </lineage>
</organism>
<dbReference type="AlphaFoldDB" id="A0A087TH45"/>
<dbReference type="Gene3D" id="1.25.40.420">
    <property type="match status" value="1"/>
</dbReference>
<dbReference type="PROSITE" id="PS50097">
    <property type="entry name" value="BTB"/>
    <property type="match status" value="1"/>
</dbReference>
<accession>A0A087TH45</accession>
<dbReference type="Pfam" id="PF07707">
    <property type="entry name" value="BACK"/>
    <property type="match status" value="1"/>
</dbReference>
<dbReference type="EMBL" id="KK115210">
    <property type="protein sequence ID" value="KFM64434.1"/>
    <property type="molecule type" value="Genomic_DNA"/>
</dbReference>
<dbReference type="Proteomes" id="UP000054359">
    <property type="component" value="Unassembled WGS sequence"/>
</dbReference>
<dbReference type="PANTHER" id="PTHR45774:SF3">
    <property type="entry name" value="BTB (POZ) DOMAIN-CONTAINING 2B-RELATED"/>
    <property type="match status" value="1"/>
</dbReference>
<dbReference type="OrthoDB" id="6409809at2759"/>
<evidence type="ECO:0000313" key="2">
    <source>
        <dbReference type="EMBL" id="KFM64434.1"/>
    </source>
</evidence>
<evidence type="ECO:0000313" key="3">
    <source>
        <dbReference type="Proteomes" id="UP000054359"/>
    </source>
</evidence>
<dbReference type="SUPFAM" id="SSF54695">
    <property type="entry name" value="POZ domain"/>
    <property type="match status" value="1"/>
</dbReference>
<dbReference type="PANTHER" id="PTHR45774">
    <property type="entry name" value="BTB/POZ DOMAIN-CONTAINING"/>
    <property type="match status" value="1"/>
</dbReference>
<reference evidence="2 3" key="1">
    <citation type="submission" date="2013-11" db="EMBL/GenBank/DDBJ databases">
        <title>Genome sequencing of Stegodyphus mimosarum.</title>
        <authorList>
            <person name="Bechsgaard J."/>
        </authorList>
    </citation>
    <scope>NUCLEOTIDE SEQUENCE [LARGE SCALE GENOMIC DNA]</scope>
</reference>
<dbReference type="GO" id="GO:0022008">
    <property type="term" value="P:neurogenesis"/>
    <property type="evidence" value="ECO:0007669"/>
    <property type="project" value="TreeGrafter"/>
</dbReference>
<dbReference type="Pfam" id="PF00651">
    <property type="entry name" value="BTB"/>
    <property type="match status" value="1"/>
</dbReference>
<evidence type="ECO:0000259" key="1">
    <source>
        <dbReference type="PROSITE" id="PS50097"/>
    </source>
</evidence>
<feature type="domain" description="BTB" evidence="1">
    <location>
        <begin position="29"/>
        <end position="98"/>
    </location>
</feature>
<gene>
    <name evidence="2" type="ORF">X975_14049</name>
</gene>
<dbReference type="InterPro" id="IPR011333">
    <property type="entry name" value="SKP1/BTB/POZ_sf"/>
</dbReference>
<feature type="non-terminal residue" evidence="2">
    <location>
        <position position="393"/>
    </location>
</feature>
<dbReference type="OMA" id="HEMQEIV"/>
<proteinExistence type="predicted"/>
<dbReference type="InterPro" id="IPR000210">
    <property type="entry name" value="BTB/POZ_dom"/>
</dbReference>